<dbReference type="Pfam" id="PF08719">
    <property type="entry name" value="NADAR"/>
    <property type="match status" value="1"/>
</dbReference>
<gene>
    <name evidence="3" type="ORF">AMATHDRAFT_76771</name>
</gene>
<evidence type="ECO:0000313" key="3">
    <source>
        <dbReference type="EMBL" id="PFH48379.1"/>
    </source>
</evidence>
<accession>A0A2A9NCN2</accession>
<feature type="domain" description="NADAR" evidence="2">
    <location>
        <begin position="165"/>
        <end position="306"/>
    </location>
</feature>
<evidence type="ECO:0000313" key="4">
    <source>
        <dbReference type="Proteomes" id="UP000242287"/>
    </source>
</evidence>
<feature type="region of interest" description="Disordered" evidence="1">
    <location>
        <begin position="1"/>
        <end position="26"/>
    </location>
</feature>
<sequence length="308" mass="35114">MQSRKTITIVTSPSSTTSSLPLAGSDGYLSPTVTTSKKAPVQYRIEERTRTIYVTSDVSPTQWDTQSITEFLKVTELSDTDKSDNSPLSVGRSKSQSDTIVTYIPDSAPPVQENKDMFPSRTHRQSRRLDVKPAPALKVNSSYTPPESPIWRMPATPIERPRILFYHKHDPYYGFTNFSAHPVLYRGKKYPTSEHLFQSMKFHDHKSGLAEHIRTCSERPSVAFSEARRFQPEIRSDWLKINIQKMEEVLWLKFTQHSDLKAELLATGNAELIEDSDKDAFWGIGADRRGRNELGKALERLRAKLREA</sequence>
<dbReference type="InterPro" id="IPR037238">
    <property type="entry name" value="YbiA-like_sf"/>
</dbReference>
<dbReference type="Gene3D" id="1.10.357.40">
    <property type="entry name" value="YbiA-like"/>
    <property type="match status" value="1"/>
</dbReference>
<dbReference type="AlphaFoldDB" id="A0A2A9NCN2"/>
<dbReference type="NCBIfam" id="TIGR02464">
    <property type="entry name" value="ribofla_fusion"/>
    <property type="match status" value="1"/>
</dbReference>
<dbReference type="CDD" id="cd15457">
    <property type="entry name" value="NADAR"/>
    <property type="match status" value="1"/>
</dbReference>
<dbReference type="SUPFAM" id="SSF143990">
    <property type="entry name" value="YbiA-like"/>
    <property type="match status" value="1"/>
</dbReference>
<evidence type="ECO:0000259" key="2">
    <source>
        <dbReference type="Pfam" id="PF08719"/>
    </source>
</evidence>
<dbReference type="STRING" id="703135.A0A2A9NCN2"/>
<feature type="compositionally biased region" description="Polar residues" evidence="1">
    <location>
        <begin position="85"/>
        <end position="100"/>
    </location>
</feature>
<keyword evidence="4" id="KW-1185">Reference proteome</keyword>
<name>A0A2A9NCN2_9AGAR</name>
<organism evidence="3 4">
    <name type="scientific">Amanita thiersii Skay4041</name>
    <dbReference type="NCBI Taxonomy" id="703135"/>
    <lineage>
        <taxon>Eukaryota</taxon>
        <taxon>Fungi</taxon>
        <taxon>Dikarya</taxon>
        <taxon>Basidiomycota</taxon>
        <taxon>Agaricomycotina</taxon>
        <taxon>Agaricomycetes</taxon>
        <taxon>Agaricomycetidae</taxon>
        <taxon>Agaricales</taxon>
        <taxon>Pluteineae</taxon>
        <taxon>Amanitaceae</taxon>
        <taxon>Amanita</taxon>
    </lineage>
</organism>
<feature type="region of interest" description="Disordered" evidence="1">
    <location>
        <begin position="77"/>
        <end position="128"/>
    </location>
</feature>
<feature type="compositionally biased region" description="Low complexity" evidence="1">
    <location>
        <begin position="1"/>
        <end position="22"/>
    </location>
</feature>
<evidence type="ECO:0000256" key="1">
    <source>
        <dbReference type="SAM" id="MobiDB-lite"/>
    </source>
</evidence>
<protein>
    <recommendedName>
        <fullName evidence="2">NADAR domain-containing protein</fullName>
    </recommendedName>
</protein>
<dbReference type="Proteomes" id="UP000242287">
    <property type="component" value="Unassembled WGS sequence"/>
</dbReference>
<dbReference type="InterPro" id="IPR012816">
    <property type="entry name" value="NADAR"/>
</dbReference>
<proteinExistence type="predicted"/>
<dbReference type="EMBL" id="KZ302065">
    <property type="protein sequence ID" value="PFH48379.1"/>
    <property type="molecule type" value="Genomic_DNA"/>
</dbReference>
<dbReference type="OrthoDB" id="206452at2759"/>
<reference evidence="3 4" key="1">
    <citation type="submission" date="2014-02" db="EMBL/GenBank/DDBJ databases">
        <title>Transposable element dynamics among asymbiotic and ectomycorrhizal Amanita fungi.</title>
        <authorList>
            <consortium name="DOE Joint Genome Institute"/>
            <person name="Hess J."/>
            <person name="Skrede I."/>
            <person name="Wolfe B."/>
            <person name="LaButti K."/>
            <person name="Ohm R.A."/>
            <person name="Grigoriev I.V."/>
            <person name="Pringle A."/>
        </authorList>
    </citation>
    <scope>NUCLEOTIDE SEQUENCE [LARGE SCALE GENOMIC DNA]</scope>
    <source>
        <strain evidence="3 4">SKay4041</strain>
    </source>
</reference>